<proteinExistence type="inferred from homology"/>
<dbReference type="Proteomes" id="UP000011083">
    <property type="component" value="Unassembled WGS sequence"/>
</dbReference>
<dbReference type="GO" id="GO:0005543">
    <property type="term" value="F:phospholipid binding"/>
    <property type="evidence" value="ECO:0007669"/>
    <property type="project" value="TreeGrafter"/>
</dbReference>
<dbReference type="GeneID" id="14919539"/>
<protein>
    <recommendedName>
        <fullName evidence="9">mRNA export factor GLE1</fullName>
    </recommendedName>
    <alternativeName>
        <fullName evidence="10">Nucleoporin GLE1</fullName>
    </alternativeName>
</protein>
<dbReference type="Pfam" id="PF07817">
    <property type="entry name" value="GLE1"/>
    <property type="match status" value="1"/>
</dbReference>
<dbReference type="AlphaFoldDB" id="L8GZS1"/>
<feature type="region of interest" description="Disordered" evidence="11">
    <location>
        <begin position="1"/>
        <end position="91"/>
    </location>
</feature>
<gene>
    <name evidence="12" type="ORF">ACA1_040700</name>
</gene>
<dbReference type="OMA" id="ELLMAHF"/>
<dbReference type="GO" id="GO:0016973">
    <property type="term" value="P:poly(A)+ mRNA export from nucleus"/>
    <property type="evidence" value="ECO:0007669"/>
    <property type="project" value="InterPro"/>
</dbReference>
<feature type="compositionally biased region" description="Acidic residues" evidence="11">
    <location>
        <begin position="34"/>
        <end position="48"/>
    </location>
</feature>
<evidence type="ECO:0000256" key="10">
    <source>
        <dbReference type="ARBA" id="ARBA00029983"/>
    </source>
</evidence>
<dbReference type="PANTHER" id="PTHR12960">
    <property type="entry name" value="GLE-1-RELATED"/>
    <property type="match status" value="1"/>
</dbReference>
<comment type="subcellular location">
    <subcellularLocation>
        <location evidence="1">Nucleus</location>
        <location evidence="1">Nuclear pore complex</location>
    </subcellularLocation>
</comment>
<reference evidence="12 13" key="1">
    <citation type="journal article" date="2013" name="Genome Biol.">
        <title>Genome of Acanthamoeba castellanii highlights extensive lateral gene transfer and early evolution of tyrosine kinase signaling.</title>
        <authorList>
            <person name="Clarke M."/>
            <person name="Lohan A.J."/>
            <person name="Liu B."/>
            <person name="Lagkouvardos I."/>
            <person name="Roy S."/>
            <person name="Zafar N."/>
            <person name="Bertelli C."/>
            <person name="Schilde C."/>
            <person name="Kianianmomeni A."/>
            <person name="Burglin T.R."/>
            <person name="Frech C."/>
            <person name="Turcotte B."/>
            <person name="Kopec K.O."/>
            <person name="Synnott J.M."/>
            <person name="Choo C."/>
            <person name="Paponov I."/>
            <person name="Finkler A."/>
            <person name="Soon Heng Tan C."/>
            <person name="Hutchins A.P."/>
            <person name="Weinmeier T."/>
            <person name="Rattei T."/>
            <person name="Chu J.S."/>
            <person name="Gimenez G."/>
            <person name="Irimia M."/>
            <person name="Rigden D.J."/>
            <person name="Fitzpatrick D.A."/>
            <person name="Lorenzo-Morales J."/>
            <person name="Bateman A."/>
            <person name="Chiu C.H."/>
            <person name="Tang P."/>
            <person name="Hegemann P."/>
            <person name="Fromm H."/>
            <person name="Raoult D."/>
            <person name="Greub G."/>
            <person name="Miranda-Saavedra D."/>
            <person name="Chen N."/>
            <person name="Nash P."/>
            <person name="Ginger M.L."/>
            <person name="Horn M."/>
            <person name="Schaap P."/>
            <person name="Caler L."/>
            <person name="Loftus B."/>
        </authorList>
    </citation>
    <scope>NUCLEOTIDE SEQUENCE [LARGE SCALE GENOMIC DNA]</scope>
    <source>
        <strain evidence="12 13">Neff</strain>
    </source>
</reference>
<evidence type="ECO:0000313" key="13">
    <source>
        <dbReference type="Proteomes" id="UP000011083"/>
    </source>
</evidence>
<evidence type="ECO:0000256" key="3">
    <source>
        <dbReference type="ARBA" id="ARBA00022448"/>
    </source>
</evidence>
<evidence type="ECO:0000256" key="11">
    <source>
        <dbReference type="SAM" id="MobiDB-lite"/>
    </source>
</evidence>
<organism evidence="12 13">
    <name type="scientific">Acanthamoeba castellanii (strain ATCC 30010 / Neff)</name>
    <dbReference type="NCBI Taxonomy" id="1257118"/>
    <lineage>
        <taxon>Eukaryota</taxon>
        <taxon>Amoebozoa</taxon>
        <taxon>Discosea</taxon>
        <taxon>Longamoebia</taxon>
        <taxon>Centramoebida</taxon>
        <taxon>Acanthamoebidae</taxon>
        <taxon>Acanthamoeba</taxon>
    </lineage>
</organism>
<dbReference type="GO" id="GO:0031369">
    <property type="term" value="F:translation initiation factor binding"/>
    <property type="evidence" value="ECO:0007669"/>
    <property type="project" value="TreeGrafter"/>
</dbReference>
<dbReference type="OrthoDB" id="21533at2759"/>
<feature type="compositionally biased region" description="Basic and acidic residues" evidence="11">
    <location>
        <begin position="238"/>
        <end position="264"/>
    </location>
</feature>
<evidence type="ECO:0000256" key="2">
    <source>
        <dbReference type="ARBA" id="ARBA00011056"/>
    </source>
</evidence>
<dbReference type="GO" id="GO:0015031">
    <property type="term" value="P:protein transport"/>
    <property type="evidence" value="ECO:0007669"/>
    <property type="project" value="UniProtKB-KW"/>
</dbReference>
<dbReference type="GO" id="GO:0000822">
    <property type="term" value="F:inositol hexakisphosphate binding"/>
    <property type="evidence" value="ECO:0007669"/>
    <property type="project" value="TreeGrafter"/>
</dbReference>
<dbReference type="GO" id="GO:0005737">
    <property type="term" value="C:cytoplasm"/>
    <property type="evidence" value="ECO:0007669"/>
    <property type="project" value="TreeGrafter"/>
</dbReference>
<keyword evidence="4" id="KW-0509">mRNA transport</keyword>
<dbReference type="Gene3D" id="1.25.40.510">
    <property type="entry name" value="GLE1-like"/>
    <property type="match status" value="1"/>
</dbReference>
<keyword evidence="13" id="KW-1185">Reference proteome</keyword>
<keyword evidence="5" id="KW-0653">Protein transport</keyword>
<keyword evidence="6" id="KW-0811">Translocation</keyword>
<evidence type="ECO:0000256" key="6">
    <source>
        <dbReference type="ARBA" id="ARBA00023010"/>
    </source>
</evidence>
<evidence type="ECO:0000256" key="9">
    <source>
        <dbReference type="ARBA" id="ARBA00026227"/>
    </source>
</evidence>
<dbReference type="PANTHER" id="PTHR12960:SF0">
    <property type="entry name" value="MRNA EXPORT FACTOR GLE1"/>
    <property type="match status" value="1"/>
</dbReference>
<evidence type="ECO:0000256" key="1">
    <source>
        <dbReference type="ARBA" id="ARBA00004567"/>
    </source>
</evidence>
<accession>L8GZS1</accession>
<evidence type="ECO:0000256" key="4">
    <source>
        <dbReference type="ARBA" id="ARBA00022816"/>
    </source>
</evidence>
<feature type="compositionally biased region" description="Basic and acidic residues" evidence="11">
    <location>
        <begin position="161"/>
        <end position="230"/>
    </location>
</feature>
<keyword evidence="8" id="KW-0539">Nucleus</keyword>
<keyword evidence="7" id="KW-0906">Nuclear pore complex</keyword>
<dbReference type="VEuPathDB" id="AmoebaDB:ACA1_040700"/>
<dbReference type="GO" id="GO:0044614">
    <property type="term" value="C:nuclear pore cytoplasmic filaments"/>
    <property type="evidence" value="ECO:0007669"/>
    <property type="project" value="TreeGrafter"/>
</dbReference>
<keyword evidence="3" id="KW-0813">Transport</keyword>
<feature type="compositionally biased region" description="Basic and acidic residues" evidence="11">
    <location>
        <begin position="75"/>
        <end position="91"/>
    </location>
</feature>
<comment type="similarity">
    <text evidence="2">Belongs to the GLE1 family.</text>
</comment>
<evidence type="ECO:0000313" key="12">
    <source>
        <dbReference type="EMBL" id="ELR18754.1"/>
    </source>
</evidence>
<name>L8GZS1_ACACF</name>
<evidence type="ECO:0000256" key="8">
    <source>
        <dbReference type="ARBA" id="ARBA00023242"/>
    </source>
</evidence>
<dbReference type="RefSeq" id="XP_004340806.1">
    <property type="nucleotide sequence ID" value="XM_004340758.1"/>
</dbReference>
<dbReference type="KEGG" id="acan:ACA1_040700"/>
<evidence type="ECO:0000256" key="7">
    <source>
        <dbReference type="ARBA" id="ARBA00023132"/>
    </source>
</evidence>
<dbReference type="STRING" id="1257118.L8GZS1"/>
<feature type="region of interest" description="Disordered" evidence="11">
    <location>
        <begin position="161"/>
        <end position="266"/>
    </location>
</feature>
<sequence>MKGREAASPKSPAPSPQRAGRNVFRLPSPYDASSSDEEEEEEEEEEEYEHNGRRAEQSPRTVPSGAAFVAMPARETQEERGRGSPYRRDDADTLLRELEKRRREEVKLAVKANVQSYEEDVRRLTESFDAALSTLTQDLGQQTDPMADFIRAESEKRARAVKQQMERYLREEEERTREDNRRLAEFARRKQALDAAKQQKAEEEKRRVEQERAERERAEAEAKRIEREKAQAQAQAEAEAKQREEQAQAQQKEAESKAAADRQARQASAAAATATATAAAAKTSGSDSAVYKQSLDLLNDIKNKTESGIDPAVRRHVMQKAHLNIQQISADREQVFSKIKLLSELIQQSASQNEATKLFCLDLIAQKIVQQGDSQVHVAQLAAFPIADVAVALCTLVPDLTRILIARFHEKCCFTIPYYVPKLQGMSDEDHLVALGYQRKRNTPTGFETEEAFFERMAGFVTLYAAIMQADPFQGKPHPHGIEHAWGWMARTLNTTPRRITATLVYKFLQVAGHALVRQYGRQFLKMLLLLKTHTLPAMASSARAHTPSVTRLQLFIQEAETTNMRNLTTPEGRNY</sequence>
<dbReference type="EMBL" id="KB007946">
    <property type="protein sequence ID" value="ELR18754.1"/>
    <property type="molecule type" value="Genomic_DNA"/>
</dbReference>
<dbReference type="InterPro" id="IPR012476">
    <property type="entry name" value="GLE1"/>
</dbReference>
<evidence type="ECO:0000256" key="5">
    <source>
        <dbReference type="ARBA" id="ARBA00022927"/>
    </source>
</evidence>
<dbReference type="InterPro" id="IPR038506">
    <property type="entry name" value="GLE1-like_sf"/>
</dbReference>